<keyword evidence="3" id="KW-1185">Reference proteome</keyword>
<dbReference type="KEGG" id="tvr:TVD_08635"/>
<accession>A0A0G3G4X0</accession>
<dbReference type="EMBL" id="CP011367">
    <property type="protein sequence ID" value="AKJ95419.1"/>
    <property type="molecule type" value="Genomic_DNA"/>
</dbReference>
<feature type="transmembrane region" description="Helical" evidence="1">
    <location>
        <begin position="103"/>
        <end position="124"/>
    </location>
</feature>
<dbReference type="PATRIC" id="fig|106634.4.peg.1766"/>
<dbReference type="STRING" id="106634.TVD_08635"/>
<evidence type="ECO:0008006" key="4">
    <source>
        <dbReference type="Google" id="ProtNLM"/>
    </source>
</evidence>
<gene>
    <name evidence="2" type="ORF">TVD_08635</name>
</gene>
<dbReference type="Gene3D" id="1.20.210.10">
    <property type="entry name" value="Cytochrome c oxidase-like, subunit I domain"/>
    <property type="match status" value="1"/>
</dbReference>
<reference evidence="2 3" key="1">
    <citation type="submission" date="2015-04" db="EMBL/GenBank/DDBJ databases">
        <title>Complete Sequence for the Genome of the Thioalkalivibrio versutus D301.</title>
        <authorList>
            <person name="Mu T."/>
            <person name="Zhou J."/>
            <person name="Xu X."/>
        </authorList>
    </citation>
    <scope>NUCLEOTIDE SEQUENCE [LARGE SCALE GENOMIC DNA]</scope>
    <source>
        <strain evidence="2 3">D301</strain>
    </source>
</reference>
<dbReference type="Proteomes" id="UP000064201">
    <property type="component" value="Chromosome"/>
</dbReference>
<dbReference type="InterPro" id="IPR036927">
    <property type="entry name" value="Cyt_c_oxase-like_su1_sf"/>
</dbReference>
<evidence type="ECO:0000313" key="3">
    <source>
        <dbReference type="Proteomes" id="UP000064201"/>
    </source>
</evidence>
<protein>
    <recommendedName>
        <fullName evidence="4">Cytochrome-c oxidase</fullName>
    </recommendedName>
</protein>
<organism evidence="2 3">
    <name type="scientific">Thioalkalivibrio versutus</name>
    <dbReference type="NCBI Taxonomy" id="106634"/>
    <lineage>
        <taxon>Bacteria</taxon>
        <taxon>Pseudomonadati</taxon>
        <taxon>Pseudomonadota</taxon>
        <taxon>Gammaproteobacteria</taxon>
        <taxon>Chromatiales</taxon>
        <taxon>Ectothiorhodospiraceae</taxon>
        <taxon>Thioalkalivibrio</taxon>
    </lineage>
</organism>
<sequence length="132" mass="14256">MHPRNRMFILAALAYALLGGLLGILWLAHPGLIPGNVPRIHGHLMLLGFVTMMIYGVGLHVLPRFSGRSLFSERLGHVQFLLANLGLLVMIAGWLAFHNPTVAVGGAMAWGAMILFALNIALTVRHYGPKGA</sequence>
<keyword evidence="1" id="KW-0812">Transmembrane</keyword>
<feature type="transmembrane region" description="Helical" evidence="1">
    <location>
        <begin position="75"/>
        <end position="97"/>
    </location>
</feature>
<feature type="transmembrane region" description="Helical" evidence="1">
    <location>
        <begin position="40"/>
        <end position="63"/>
    </location>
</feature>
<evidence type="ECO:0000313" key="2">
    <source>
        <dbReference type="EMBL" id="AKJ95419.1"/>
    </source>
</evidence>
<evidence type="ECO:0000256" key="1">
    <source>
        <dbReference type="SAM" id="Phobius"/>
    </source>
</evidence>
<keyword evidence="1" id="KW-0472">Membrane</keyword>
<name>A0A0G3G4X0_9GAMM</name>
<dbReference type="RefSeq" id="WP_026305984.1">
    <property type="nucleotide sequence ID" value="NZ_CP011367.1"/>
</dbReference>
<dbReference type="AlphaFoldDB" id="A0A0G3G4X0"/>
<dbReference type="OrthoDB" id="5784423at2"/>
<dbReference type="SUPFAM" id="SSF81442">
    <property type="entry name" value="Cytochrome c oxidase subunit I-like"/>
    <property type="match status" value="1"/>
</dbReference>
<proteinExistence type="predicted"/>
<feature type="transmembrane region" description="Helical" evidence="1">
    <location>
        <begin position="7"/>
        <end position="28"/>
    </location>
</feature>
<keyword evidence="1" id="KW-1133">Transmembrane helix</keyword>